<gene>
    <name evidence="2" type="ORF">Syun_000676</name>
</gene>
<accession>A0AAP0QA51</accession>
<dbReference type="Proteomes" id="UP001420932">
    <property type="component" value="Unassembled WGS sequence"/>
</dbReference>
<keyword evidence="3" id="KW-1185">Reference proteome</keyword>
<proteinExistence type="predicted"/>
<sequence length="73" mass="8260">MLLCDIKFLHVISRGPHLSKLKASQLSLTDIKFLHDICSHSLPRDRLPPHDRPLPQGGGREAAVEQQRTQNIK</sequence>
<feature type="compositionally biased region" description="Basic and acidic residues" evidence="1">
    <location>
        <begin position="42"/>
        <end position="53"/>
    </location>
</feature>
<dbReference type="EMBL" id="JBBNAF010000001">
    <property type="protein sequence ID" value="KAK9168536.1"/>
    <property type="molecule type" value="Genomic_DNA"/>
</dbReference>
<evidence type="ECO:0000256" key="1">
    <source>
        <dbReference type="SAM" id="MobiDB-lite"/>
    </source>
</evidence>
<protein>
    <submittedName>
        <fullName evidence="2">Uncharacterized protein</fullName>
    </submittedName>
</protein>
<evidence type="ECO:0000313" key="2">
    <source>
        <dbReference type="EMBL" id="KAK9168536.1"/>
    </source>
</evidence>
<feature type="region of interest" description="Disordered" evidence="1">
    <location>
        <begin position="42"/>
        <end position="73"/>
    </location>
</feature>
<comment type="caution">
    <text evidence="2">The sequence shown here is derived from an EMBL/GenBank/DDBJ whole genome shotgun (WGS) entry which is preliminary data.</text>
</comment>
<reference evidence="2 3" key="1">
    <citation type="submission" date="2024-01" db="EMBL/GenBank/DDBJ databases">
        <title>Genome assemblies of Stephania.</title>
        <authorList>
            <person name="Yang L."/>
        </authorList>
    </citation>
    <scope>NUCLEOTIDE SEQUENCE [LARGE SCALE GENOMIC DNA]</scope>
    <source>
        <strain evidence="2">YNDBR</strain>
        <tissue evidence="2">Leaf</tissue>
    </source>
</reference>
<organism evidence="2 3">
    <name type="scientific">Stephania yunnanensis</name>
    <dbReference type="NCBI Taxonomy" id="152371"/>
    <lineage>
        <taxon>Eukaryota</taxon>
        <taxon>Viridiplantae</taxon>
        <taxon>Streptophyta</taxon>
        <taxon>Embryophyta</taxon>
        <taxon>Tracheophyta</taxon>
        <taxon>Spermatophyta</taxon>
        <taxon>Magnoliopsida</taxon>
        <taxon>Ranunculales</taxon>
        <taxon>Menispermaceae</taxon>
        <taxon>Menispermoideae</taxon>
        <taxon>Cissampelideae</taxon>
        <taxon>Stephania</taxon>
    </lineage>
</organism>
<evidence type="ECO:0000313" key="3">
    <source>
        <dbReference type="Proteomes" id="UP001420932"/>
    </source>
</evidence>
<name>A0AAP0QA51_9MAGN</name>
<dbReference type="AlphaFoldDB" id="A0AAP0QA51"/>